<dbReference type="PANTHER" id="PTHR42707:SF2">
    <property type="entry name" value="ACD11 DEHYDROGENASE"/>
    <property type="match status" value="1"/>
</dbReference>
<dbReference type="Pfam" id="PF18158">
    <property type="entry name" value="AidB_N"/>
    <property type="match status" value="1"/>
</dbReference>
<evidence type="ECO:0000259" key="8">
    <source>
        <dbReference type="Pfam" id="PF18158"/>
    </source>
</evidence>
<keyword evidence="5" id="KW-0560">Oxidoreductase</keyword>
<evidence type="ECO:0000256" key="4">
    <source>
        <dbReference type="ARBA" id="ARBA00022827"/>
    </source>
</evidence>
<keyword evidence="10" id="KW-1185">Reference proteome</keyword>
<keyword evidence="4 5" id="KW-0274">FAD</keyword>
<dbReference type="InterPro" id="IPR052904">
    <property type="entry name" value="Acyl-CoA_dehydrogenase-like"/>
</dbReference>
<proteinExistence type="inferred from homology"/>
<dbReference type="PROSITE" id="PS00073">
    <property type="entry name" value="ACYL_COA_DH_2"/>
    <property type="match status" value="1"/>
</dbReference>
<evidence type="ECO:0000256" key="5">
    <source>
        <dbReference type="RuleBase" id="RU362125"/>
    </source>
</evidence>
<evidence type="ECO:0000313" key="10">
    <source>
        <dbReference type="Proteomes" id="UP000019141"/>
    </source>
</evidence>
<dbReference type="SUPFAM" id="SSF47203">
    <property type="entry name" value="Acyl-CoA dehydrogenase C-terminal domain-like"/>
    <property type="match status" value="1"/>
</dbReference>
<dbReference type="PATRIC" id="fig|1429438.4.peg.2996"/>
<feature type="domain" description="Adaptive response protein AidB N-terminal" evidence="8">
    <location>
        <begin position="27"/>
        <end position="181"/>
    </location>
</feature>
<dbReference type="InterPro" id="IPR006091">
    <property type="entry name" value="Acyl-CoA_Oxase/DH_mid-dom"/>
</dbReference>
<dbReference type="HOGENOM" id="CLU_016513_1_0_7"/>
<dbReference type="GO" id="GO:0003995">
    <property type="term" value="F:acyl-CoA dehydrogenase activity"/>
    <property type="evidence" value="ECO:0007669"/>
    <property type="project" value="InterPro"/>
</dbReference>
<dbReference type="Pfam" id="PF00441">
    <property type="entry name" value="Acyl-CoA_dh_1"/>
    <property type="match status" value="1"/>
</dbReference>
<name>W4LNX2_ENTF1</name>
<dbReference type="SUPFAM" id="SSF56645">
    <property type="entry name" value="Acyl-CoA dehydrogenase NM domain-like"/>
    <property type="match status" value="1"/>
</dbReference>
<comment type="similarity">
    <text evidence="2 5">Belongs to the acyl-CoA dehydrogenase family.</text>
</comment>
<dbReference type="InterPro" id="IPR036250">
    <property type="entry name" value="AcylCo_DH-like_C"/>
</dbReference>
<dbReference type="InterPro" id="IPR006089">
    <property type="entry name" value="Acyl-CoA_DH_CS"/>
</dbReference>
<evidence type="ECO:0000313" key="9">
    <source>
        <dbReference type="EMBL" id="ETW99415.1"/>
    </source>
</evidence>
<sequence length="602" mass="66602">MSSDIFPPFELGTQESRSRYARYESGRNLNYYEADANLRFVLQGHLDPQTLSWAETHLWQLGKRCGTDIVRRADVYDAENHKLIRYDKFGCDISQVSHHPDWLSNLNEAFDFGLIGWNYDNDRVMNEGYAPVQLKVAFDYLVGQADMAICCPIELATGAVVVLEEFADEATKSRLLPPIVATKTQDRLQVAQVLTEITGGSDVGASRTVAEQRHGEWYITGEKWFASNVGADLIFTMARVNDTPGTSGLAFFVIPRVKPDGSPNTVSIRRLKDKMGTIGVPTGELIFDQAFAHLIGKPDEGWKYMAEMLNHTRFWNAVGSLGIMRRAYLEAAVYAARRKGFGTSVDHFPMIQEQLVQLTVDLEATTALIFEVAAALEEAQTTADAAAHLRFRILAPVVKYRTGEQNMDFAQAAVEMLGGNGYVRDFGTPKLLRDAQVNTIWEGTSNICALDLLRGIAKQRGHQPVLERARQLAGSATLAPAKRLAETALHVVKEVEQAVAALTKASETRCQQQARRMAELVGDAMALACLTAEAERGVQVGNYRKALLGELFALRFTQALTPLEEVLYGGRGVPECYEALVADRELSEGEYTLILKSLGIEL</sequence>
<comment type="cofactor">
    <cofactor evidence="1 5">
        <name>FAD</name>
        <dbReference type="ChEBI" id="CHEBI:57692"/>
    </cofactor>
</comment>
<dbReference type="InterPro" id="IPR041504">
    <property type="entry name" value="AidB_N"/>
</dbReference>
<dbReference type="InterPro" id="IPR009100">
    <property type="entry name" value="AcylCoA_DH/oxidase_NM_dom_sf"/>
</dbReference>
<dbReference type="Proteomes" id="UP000019141">
    <property type="component" value="Unassembled WGS sequence"/>
</dbReference>
<dbReference type="Pfam" id="PF02770">
    <property type="entry name" value="Acyl-CoA_dh_M"/>
    <property type="match status" value="1"/>
</dbReference>
<dbReference type="PANTHER" id="PTHR42707">
    <property type="entry name" value="ACYL-COA DEHYDROGENASE"/>
    <property type="match status" value="1"/>
</dbReference>
<evidence type="ECO:0000256" key="1">
    <source>
        <dbReference type="ARBA" id="ARBA00001974"/>
    </source>
</evidence>
<evidence type="ECO:0000256" key="3">
    <source>
        <dbReference type="ARBA" id="ARBA00022630"/>
    </source>
</evidence>
<gene>
    <name evidence="9" type="ORF">ETSY1_15095</name>
</gene>
<protein>
    <recommendedName>
        <fullName evidence="11">Acyl-CoA dehydrogenase</fullName>
    </recommendedName>
</protein>
<accession>W4LNX2</accession>
<feature type="domain" description="Acyl-CoA oxidase/dehydrogenase middle" evidence="7">
    <location>
        <begin position="192"/>
        <end position="289"/>
    </location>
</feature>
<dbReference type="Gene3D" id="1.20.140.10">
    <property type="entry name" value="Butyryl-CoA Dehydrogenase, subunit A, domain 3"/>
    <property type="match status" value="1"/>
</dbReference>
<organism evidence="9 10">
    <name type="scientific">Entotheonella factor</name>
    <dbReference type="NCBI Taxonomy" id="1429438"/>
    <lineage>
        <taxon>Bacteria</taxon>
        <taxon>Pseudomonadati</taxon>
        <taxon>Nitrospinota/Tectimicrobiota group</taxon>
        <taxon>Candidatus Tectimicrobiota</taxon>
        <taxon>Candidatus Entotheonellia</taxon>
        <taxon>Candidatus Entotheonellales</taxon>
        <taxon>Candidatus Entotheonellaceae</taxon>
        <taxon>Candidatus Entotheonella</taxon>
    </lineage>
</organism>
<comment type="caution">
    <text evidence="9">The sequence shown here is derived from an EMBL/GenBank/DDBJ whole genome shotgun (WGS) entry which is preliminary data.</text>
</comment>
<dbReference type="AlphaFoldDB" id="W4LNX2"/>
<feature type="domain" description="Acyl-CoA dehydrogenase/oxidase C-terminal" evidence="6">
    <location>
        <begin position="299"/>
        <end position="455"/>
    </location>
</feature>
<keyword evidence="3 5" id="KW-0285">Flavoprotein</keyword>
<evidence type="ECO:0008006" key="11">
    <source>
        <dbReference type="Google" id="ProtNLM"/>
    </source>
</evidence>
<evidence type="ECO:0000259" key="6">
    <source>
        <dbReference type="Pfam" id="PF00441"/>
    </source>
</evidence>
<dbReference type="InterPro" id="IPR009075">
    <property type="entry name" value="AcylCo_DH/oxidase_C"/>
</dbReference>
<evidence type="ECO:0000256" key="2">
    <source>
        <dbReference type="ARBA" id="ARBA00009347"/>
    </source>
</evidence>
<dbReference type="Gene3D" id="2.40.110.20">
    <property type="match status" value="1"/>
</dbReference>
<evidence type="ECO:0000259" key="7">
    <source>
        <dbReference type="Pfam" id="PF02770"/>
    </source>
</evidence>
<dbReference type="EMBL" id="AZHW01000449">
    <property type="protein sequence ID" value="ETW99415.1"/>
    <property type="molecule type" value="Genomic_DNA"/>
</dbReference>
<reference evidence="9 10" key="1">
    <citation type="journal article" date="2014" name="Nature">
        <title>An environmental bacterial taxon with a large and distinct metabolic repertoire.</title>
        <authorList>
            <person name="Wilson M.C."/>
            <person name="Mori T."/>
            <person name="Ruckert C."/>
            <person name="Uria A.R."/>
            <person name="Helf M.J."/>
            <person name="Takada K."/>
            <person name="Gernert C."/>
            <person name="Steffens U.A."/>
            <person name="Heycke N."/>
            <person name="Schmitt S."/>
            <person name="Rinke C."/>
            <person name="Helfrich E.J."/>
            <person name="Brachmann A.O."/>
            <person name="Gurgui C."/>
            <person name="Wakimoto T."/>
            <person name="Kracht M."/>
            <person name="Crusemann M."/>
            <person name="Hentschel U."/>
            <person name="Abe I."/>
            <person name="Matsunaga S."/>
            <person name="Kalinowski J."/>
            <person name="Takeyama H."/>
            <person name="Piel J."/>
        </authorList>
    </citation>
    <scope>NUCLEOTIDE SEQUENCE [LARGE SCALE GENOMIC DNA]</scope>
    <source>
        <strain evidence="10">TSY1</strain>
    </source>
</reference>